<evidence type="ECO:0000313" key="6">
    <source>
        <dbReference type="EMBL" id="OMO60496.1"/>
    </source>
</evidence>
<reference evidence="6 7" key="1">
    <citation type="submission" date="2013-09" db="EMBL/GenBank/DDBJ databases">
        <title>Corchorus capsularis genome sequencing.</title>
        <authorList>
            <person name="Alam M."/>
            <person name="Haque M.S."/>
            <person name="Islam M.S."/>
            <person name="Emdad E.M."/>
            <person name="Islam M.M."/>
            <person name="Ahmed B."/>
            <person name="Halim A."/>
            <person name="Hossen Q.M.M."/>
            <person name="Hossain M.Z."/>
            <person name="Ahmed R."/>
            <person name="Khan M.M."/>
            <person name="Islam R."/>
            <person name="Rashid M.M."/>
            <person name="Khan S.A."/>
            <person name="Rahman M.S."/>
            <person name="Alam M."/>
        </authorList>
    </citation>
    <scope>NUCLEOTIDE SEQUENCE [LARGE SCALE GENOMIC DNA]</scope>
    <source>
        <strain evidence="7">cv. CVL-1</strain>
        <tissue evidence="6">Whole seedling</tissue>
    </source>
</reference>
<dbReference type="PROSITE" id="PS51682">
    <property type="entry name" value="SAM_OMT_I"/>
    <property type="match status" value="3"/>
</dbReference>
<name>A0A1R3GR13_COCAP</name>
<dbReference type="InterPro" id="IPR029063">
    <property type="entry name" value="SAM-dependent_MTases_sf"/>
</dbReference>
<dbReference type="GO" id="GO:0032259">
    <property type="term" value="P:methylation"/>
    <property type="evidence" value="ECO:0007669"/>
    <property type="project" value="UniProtKB-KW"/>
</dbReference>
<dbReference type="PANTHER" id="PTHR10509">
    <property type="entry name" value="O-METHYLTRANSFERASE-RELATED"/>
    <property type="match status" value="1"/>
</dbReference>
<evidence type="ECO:0000256" key="5">
    <source>
        <dbReference type="ARBA" id="ARBA00023453"/>
    </source>
</evidence>
<dbReference type="PANTHER" id="PTHR10509:SF95">
    <property type="entry name" value="FLAVONOID 3',5'-METHYLTRANSFERASE-LIKE"/>
    <property type="match status" value="1"/>
</dbReference>
<comment type="caution">
    <text evidence="6">The sequence shown here is derived from an EMBL/GenBank/DDBJ whole genome shotgun (WGS) entry which is preliminary data.</text>
</comment>
<evidence type="ECO:0000256" key="3">
    <source>
        <dbReference type="ARBA" id="ARBA00022679"/>
    </source>
</evidence>
<dbReference type="Pfam" id="PF01596">
    <property type="entry name" value="Methyltransf_3"/>
    <property type="match status" value="4"/>
</dbReference>
<dbReference type="GO" id="GO:0008171">
    <property type="term" value="F:O-methyltransferase activity"/>
    <property type="evidence" value="ECO:0007669"/>
    <property type="project" value="InterPro"/>
</dbReference>
<dbReference type="OMA" id="YRNYHER"/>
<dbReference type="Gramene" id="OMO60496">
    <property type="protein sequence ID" value="OMO60496"/>
    <property type="gene ID" value="CCACVL1_24118"/>
</dbReference>
<comment type="cofactor">
    <cofactor evidence="1">
        <name>a divalent metal cation</name>
        <dbReference type="ChEBI" id="CHEBI:60240"/>
    </cofactor>
</comment>
<dbReference type="OrthoDB" id="10251242at2759"/>
<dbReference type="GO" id="GO:0046872">
    <property type="term" value="F:metal ion binding"/>
    <property type="evidence" value="ECO:0007669"/>
    <property type="project" value="UniProtKB-KW"/>
</dbReference>
<keyword evidence="7" id="KW-1185">Reference proteome</keyword>
<organism evidence="6 7">
    <name type="scientific">Corchorus capsularis</name>
    <name type="common">Jute</name>
    <dbReference type="NCBI Taxonomy" id="210143"/>
    <lineage>
        <taxon>Eukaryota</taxon>
        <taxon>Viridiplantae</taxon>
        <taxon>Streptophyta</taxon>
        <taxon>Embryophyta</taxon>
        <taxon>Tracheophyta</taxon>
        <taxon>Spermatophyta</taxon>
        <taxon>Magnoliopsida</taxon>
        <taxon>eudicotyledons</taxon>
        <taxon>Gunneridae</taxon>
        <taxon>Pentapetalae</taxon>
        <taxon>rosids</taxon>
        <taxon>malvids</taxon>
        <taxon>Malvales</taxon>
        <taxon>Malvaceae</taxon>
        <taxon>Grewioideae</taxon>
        <taxon>Apeibeae</taxon>
        <taxon>Corchorus</taxon>
    </lineage>
</organism>
<gene>
    <name evidence="6" type="ORF">CCACVL1_24118</name>
</gene>
<dbReference type="EMBL" id="AWWV01013694">
    <property type="protein sequence ID" value="OMO60496.1"/>
    <property type="molecule type" value="Genomic_DNA"/>
</dbReference>
<evidence type="ECO:0000256" key="4">
    <source>
        <dbReference type="ARBA" id="ARBA00022691"/>
    </source>
</evidence>
<dbReference type="InterPro" id="IPR050362">
    <property type="entry name" value="Cation-dep_OMT"/>
</dbReference>
<comment type="similarity">
    <text evidence="5">Belongs to the class I-like SAM-binding methyltransferase superfamily. Cation-dependent O-methyltransferase family.</text>
</comment>
<sequence>MTDWSKKTILRNDALVQYILQTSAFPKEHEQLKELREASAQKYKELSVMNVPADEAQFLSMLLKLINAKKTLEVGVFTGYSLLATALALPQDGKGEEGSFDFIFVDAYKSDYLKFHELTLKLVKIGGIIAYDNTLWYGSVAESEKEVTEDLIKRSVMNVPADEGQFLSMLLKMMNAKKTIEIGVFTGYSLLTTALALPEDGKIIAIDPDKEAYEVGLPFIKKAGIEHKINFIPSDAFLVLNDLINSGEEGTFDFIFVDASKNDYLKFHELTVKLVKIGGIIAYDNTLFMGSVGKSEEEIKEEPMRQLRNSVMEFNSFISADPLPRVESSLLSIGDGLTLCRQAVSSLNHKSLIVQPSVLEYILEKNAYPKEHEQLKKLREVTAEKYEKKSIMNVPADEAQLLSMLLKVMNAKKTMEIGVFTGYSLLATALALPQDAQITAIDLDKEAYETGLPFIKEAGVDHKINFINSDAFLVLDDLINGGDDEGKFDFIFVDAQKKDYKKFHEQVLKLVKVGGIIAYDNTLWFGSVGYEEEKDWMPEFVWKSREFVLQFNSFLATDPRIESSLLSIGDGLTLCKRLY</sequence>
<dbReference type="AlphaFoldDB" id="A0A1R3GR13"/>
<proteinExistence type="inferred from homology"/>
<keyword evidence="3 6" id="KW-0808">Transferase</keyword>
<evidence type="ECO:0000256" key="1">
    <source>
        <dbReference type="ARBA" id="ARBA00001968"/>
    </source>
</evidence>
<dbReference type="Gene3D" id="3.40.50.150">
    <property type="entry name" value="Vaccinia Virus protein VP39"/>
    <property type="match status" value="4"/>
</dbReference>
<evidence type="ECO:0000256" key="2">
    <source>
        <dbReference type="ARBA" id="ARBA00022603"/>
    </source>
</evidence>
<dbReference type="STRING" id="210143.A0A1R3GR13"/>
<dbReference type="InterPro" id="IPR002935">
    <property type="entry name" value="SAM_O-MeTrfase"/>
</dbReference>
<keyword evidence="4" id="KW-0949">S-adenosyl-L-methionine</keyword>
<evidence type="ECO:0000313" key="7">
    <source>
        <dbReference type="Proteomes" id="UP000188268"/>
    </source>
</evidence>
<accession>A0A1R3GR13</accession>
<protein>
    <submittedName>
        <fullName evidence="6">O-methyltransferase, family 3</fullName>
    </submittedName>
</protein>
<dbReference type="Proteomes" id="UP000188268">
    <property type="component" value="Unassembled WGS sequence"/>
</dbReference>
<dbReference type="SUPFAM" id="SSF53335">
    <property type="entry name" value="S-adenosyl-L-methionine-dependent methyltransferases"/>
    <property type="match status" value="3"/>
</dbReference>
<keyword evidence="2 6" id="KW-0489">Methyltransferase</keyword>
<dbReference type="CDD" id="cd02440">
    <property type="entry name" value="AdoMet_MTases"/>
    <property type="match status" value="2"/>
</dbReference>
<dbReference type="GO" id="GO:0008757">
    <property type="term" value="F:S-adenosylmethionine-dependent methyltransferase activity"/>
    <property type="evidence" value="ECO:0007669"/>
    <property type="project" value="TreeGrafter"/>
</dbReference>